<dbReference type="RefSeq" id="WP_240711708.1">
    <property type="nucleotide sequence ID" value="NZ_JAKVTV010000001.1"/>
</dbReference>
<dbReference type="SUPFAM" id="SSF53448">
    <property type="entry name" value="Nucleotide-diphospho-sugar transferases"/>
    <property type="match status" value="1"/>
</dbReference>
<name>A0A9X1UZX9_9FLAO</name>
<evidence type="ECO:0000259" key="5">
    <source>
        <dbReference type="Pfam" id="PF02709"/>
    </source>
</evidence>
<feature type="domain" description="Glycosyltransferase 2-like" evidence="4">
    <location>
        <begin position="10"/>
        <end position="146"/>
    </location>
</feature>
<dbReference type="EC" id="2.4.-.-" evidence="6"/>
<dbReference type="Pfam" id="PF00535">
    <property type="entry name" value="Glycos_transf_2"/>
    <property type="match status" value="1"/>
</dbReference>
<dbReference type="Gene3D" id="3.90.550.10">
    <property type="entry name" value="Spore Coat Polysaccharide Biosynthesis Protein SpsA, Chain A"/>
    <property type="match status" value="1"/>
</dbReference>
<sequence length="338" mass="39096">MKNENKLTFSLVVCTFERADSLKRLLESVEVQSHYPDEIIIVDGSIGSETKEMLENRKFPNLQYFQVEDKDRGLTRQRNFGITNSGNVDVICFLDDDIVLGREYFRELIKTYLEKQDAIAVGGWIKDETQWRKVSETYTLSADEFEMDEYIRKLGQRNYLRKRLGLLSDHPPGYMPEFSHGLSTSFLPPSGKSYKVEFFMGGVGSYKKELFQQIGFSAYFEGYGLYEDMDFCLRASRIGQLYVNTAAQVNHLHEASGRPDHFKYGKMMIRNGFYVWKVKNPKPGLKASFKWNIINLLLLIIRFSNILNSKDHKRSFNESLGRSAGLVSLIFSKPKIKK</sequence>
<organism evidence="6 7">
    <name type="scientific">Christiangramia lutea</name>
    <dbReference type="NCBI Taxonomy" id="1607951"/>
    <lineage>
        <taxon>Bacteria</taxon>
        <taxon>Pseudomonadati</taxon>
        <taxon>Bacteroidota</taxon>
        <taxon>Flavobacteriia</taxon>
        <taxon>Flavobacteriales</taxon>
        <taxon>Flavobacteriaceae</taxon>
        <taxon>Christiangramia</taxon>
    </lineage>
</organism>
<dbReference type="InterPro" id="IPR001173">
    <property type="entry name" value="Glyco_trans_2-like"/>
</dbReference>
<gene>
    <name evidence="6" type="ORF">ML462_00145</name>
</gene>
<dbReference type="InterPro" id="IPR027791">
    <property type="entry name" value="Galactosyl_T_C"/>
</dbReference>
<accession>A0A9X1UZX9</accession>
<proteinExistence type="inferred from homology"/>
<keyword evidence="2 6" id="KW-0328">Glycosyltransferase</keyword>
<keyword evidence="3 6" id="KW-0808">Transferase</keyword>
<protein>
    <submittedName>
        <fullName evidence="6">Glycosyltransferase</fullName>
        <ecNumber evidence="6">2.4.-.-</ecNumber>
    </submittedName>
</protein>
<feature type="domain" description="Galactosyltransferase C-terminal" evidence="5">
    <location>
        <begin position="187"/>
        <end position="238"/>
    </location>
</feature>
<dbReference type="CDD" id="cd00761">
    <property type="entry name" value="Glyco_tranf_GTA_type"/>
    <property type="match status" value="1"/>
</dbReference>
<dbReference type="PANTHER" id="PTHR43179:SF12">
    <property type="entry name" value="GALACTOFURANOSYLTRANSFERASE GLFT2"/>
    <property type="match status" value="1"/>
</dbReference>
<comment type="caution">
    <text evidence="6">The sequence shown here is derived from an EMBL/GenBank/DDBJ whole genome shotgun (WGS) entry which is preliminary data.</text>
</comment>
<evidence type="ECO:0000256" key="1">
    <source>
        <dbReference type="ARBA" id="ARBA00006739"/>
    </source>
</evidence>
<dbReference type="GO" id="GO:0016757">
    <property type="term" value="F:glycosyltransferase activity"/>
    <property type="evidence" value="ECO:0007669"/>
    <property type="project" value="UniProtKB-KW"/>
</dbReference>
<dbReference type="PANTHER" id="PTHR43179">
    <property type="entry name" value="RHAMNOSYLTRANSFERASE WBBL"/>
    <property type="match status" value="1"/>
</dbReference>
<evidence type="ECO:0000313" key="7">
    <source>
        <dbReference type="Proteomes" id="UP001139226"/>
    </source>
</evidence>
<dbReference type="Pfam" id="PF02709">
    <property type="entry name" value="Glyco_transf_7C"/>
    <property type="match status" value="1"/>
</dbReference>
<dbReference type="InterPro" id="IPR029044">
    <property type="entry name" value="Nucleotide-diphossugar_trans"/>
</dbReference>
<dbReference type="AlphaFoldDB" id="A0A9X1UZX9"/>
<dbReference type="EMBL" id="JAKVTV010000001">
    <property type="protein sequence ID" value="MCH4821568.1"/>
    <property type="molecule type" value="Genomic_DNA"/>
</dbReference>
<comment type="similarity">
    <text evidence="1">Belongs to the glycosyltransferase 2 family.</text>
</comment>
<evidence type="ECO:0000256" key="2">
    <source>
        <dbReference type="ARBA" id="ARBA00022676"/>
    </source>
</evidence>
<dbReference type="Proteomes" id="UP001139226">
    <property type="component" value="Unassembled WGS sequence"/>
</dbReference>
<keyword evidence="7" id="KW-1185">Reference proteome</keyword>
<evidence type="ECO:0000256" key="3">
    <source>
        <dbReference type="ARBA" id="ARBA00022679"/>
    </source>
</evidence>
<evidence type="ECO:0000259" key="4">
    <source>
        <dbReference type="Pfam" id="PF00535"/>
    </source>
</evidence>
<evidence type="ECO:0000313" key="6">
    <source>
        <dbReference type="EMBL" id="MCH4821568.1"/>
    </source>
</evidence>
<reference evidence="6" key="1">
    <citation type="submission" date="2022-03" db="EMBL/GenBank/DDBJ databases">
        <title>Gramella crocea sp. nov., isolated from activated sludge of a seafood processing plant.</title>
        <authorList>
            <person name="Zhang X."/>
        </authorList>
    </citation>
    <scope>NUCLEOTIDE SEQUENCE</scope>
    <source>
        <strain evidence="6">YJ019</strain>
    </source>
</reference>